<dbReference type="Proteomes" id="UP000605253">
    <property type="component" value="Unassembled WGS sequence"/>
</dbReference>
<protein>
    <recommendedName>
        <fullName evidence="4">DUF2846 domain-containing protein</fullName>
    </recommendedName>
</protein>
<dbReference type="EMBL" id="BMEO01000002">
    <property type="protein sequence ID" value="GGF87607.1"/>
    <property type="molecule type" value="Genomic_DNA"/>
</dbReference>
<feature type="signal peptide" evidence="1">
    <location>
        <begin position="1"/>
        <end position="19"/>
    </location>
</feature>
<evidence type="ECO:0000313" key="3">
    <source>
        <dbReference type="Proteomes" id="UP000605253"/>
    </source>
</evidence>
<comment type="caution">
    <text evidence="2">The sequence shown here is derived from an EMBL/GenBank/DDBJ whole genome shotgun (WGS) entry which is preliminary data.</text>
</comment>
<dbReference type="AlphaFoldDB" id="A0A917CJE3"/>
<accession>A0A917CJE3</accession>
<sequence length="133" mass="15018">MKKLIAMILALILPFAVLAFDFAKPSEPSGKVVLSDYSEAKQLYQVKLVEVNGENVPVRAHAVWLKPGQYELTLSAHIGDKAKSNLSIKDRRGMSDRENKLNLTVEAGKTYYLAYDARPEKHDDWKPIVYKVD</sequence>
<proteinExistence type="predicted"/>
<gene>
    <name evidence="2" type="ORF">GCM10011365_05860</name>
</gene>
<keyword evidence="1" id="KW-0732">Signal</keyword>
<evidence type="ECO:0008006" key="4">
    <source>
        <dbReference type="Google" id="ProtNLM"/>
    </source>
</evidence>
<name>A0A917CJE3_9GAMM</name>
<keyword evidence="3" id="KW-1185">Reference proteome</keyword>
<organism evidence="2 3">
    <name type="scientific">Marinicella pacifica</name>
    <dbReference type="NCBI Taxonomy" id="1171543"/>
    <lineage>
        <taxon>Bacteria</taxon>
        <taxon>Pseudomonadati</taxon>
        <taxon>Pseudomonadota</taxon>
        <taxon>Gammaproteobacteria</taxon>
        <taxon>Lysobacterales</taxon>
        <taxon>Marinicellaceae</taxon>
        <taxon>Marinicella</taxon>
    </lineage>
</organism>
<evidence type="ECO:0000313" key="2">
    <source>
        <dbReference type="EMBL" id="GGF87607.1"/>
    </source>
</evidence>
<reference evidence="2" key="2">
    <citation type="submission" date="2020-09" db="EMBL/GenBank/DDBJ databases">
        <authorList>
            <person name="Sun Q."/>
            <person name="Zhou Y."/>
        </authorList>
    </citation>
    <scope>NUCLEOTIDE SEQUENCE</scope>
    <source>
        <strain evidence="2">CGMCC 1.12181</strain>
    </source>
</reference>
<dbReference type="RefSeq" id="WP_188364180.1">
    <property type="nucleotide sequence ID" value="NZ_BAABJF010000032.1"/>
</dbReference>
<evidence type="ECO:0000256" key="1">
    <source>
        <dbReference type="SAM" id="SignalP"/>
    </source>
</evidence>
<feature type="chain" id="PRO_5036757500" description="DUF2846 domain-containing protein" evidence="1">
    <location>
        <begin position="20"/>
        <end position="133"/>
    </location>
</feature>
<reference evidence="2" key="1">
    <citation type="journal article" date="2014" name="Int. J. Syst. Evol. Microbiol.">
        <title>Complete genome sequence of Corynebacterium casei LMG S-19264T (=DSM 44701T), isolated from a smear-ripened cheese.</title>
        <authorList>
            <consortium name="US DOE Joint Genome Institute (JGI-PGF)"/>
            <person name="Walter F."/>
            <person name="Albersmeier A."/>
            <person name="Kalinowski J."/>
            <person name="Ruckert C."/>
        </authorList>
    </citation>
    <scope>NUCLEOTIDE SEQUENCE</scope>
    <source>
        <strain evidence="2">CGMCC 1.12181</strain>
    </source>
</reference>